<keyword evidence="2" id="KW-0472">Membrane</keyword>
<feature type="transmembrane region" description="Helical" evidence="2">
    <location>
        <begin position="139"/>
        <end position="163"/>
    </location>
</feature>
<keyword evidence="4" id="KW-1185">Reference proteome</keyword>
<reference evidence="3 4" key="1">
    <citation type="journal article" date="2020" name="G3 (Bethesda)">
        <title>Improved Reference Genome for Cyclotella cryptica CCMP332, a Model for Cell Wall Morphogenesis, Salinity Adaptation, and Lipid Production in Diatoms (Bacillariophyta).</title>
        <authorList>
            <person name="Roberts W.R."/>
            <person name="Downey K.M."/>
            <person name="Ruck E.C."/>
            <person name="Traller J.C."/>
            <person name="Alverson A.J."/>
        </authorList>
    </citation>
    <scope>NUCLEOTIDE SEQUENCE [LARGE SCALE GENOMIC DNA]</scope>
    <source>
        <strain evidence="3 4">CCMP332</strain>
    </source>
</reference>
<accession>A0ABD3NWW9</accession>
<evidence type="ECO:0000313" key="4">
    <source>
        <dbReference type="Proteomes" id="UP001516023"/>
    </source>
</evidence>
<feature type="compositionally biased region" description="Polar residues" evidence="1">
    <location>
        <begin position="12"/>
        <end position="30"/>
    </location>
</feature>
<dbReference type="AlphaFoldDB" id="A0ABD3NWW9"/>
<gene>
    <name evidence="3" type="ORF">HJC23_012574</name>
</gene>
<evidence type="ECO:0000313" key="3">
    <source>
        <dbReference type="EMBL" id="KAL3780489.1"/>
    </source>
</evidence>
<feature type="region of interest" description="Disordered" evidence="1">
    <location>
        <begin position="233"/>
        <end position="287"/>
    </location>
</feature>
<feature type="region of interest" description="Disordered" evidence="1">
    <location>
        <begin position="1"/>
        <end position="37"/>
    </location>
</feature>
<proteinExistence type="predicted"/>
<sequence>MAAEEEGPNPPTEQSSTNGATGAQVGTNNAGRMATVPPPSPNQCSCCPHGFYVVLPAILSTFGWLVRLSQDGCDYSRLTGPIVAELTSNPRIPFLDVGFNQYRVPTEDNGEWYSDYRFGCYEYNSDVVNIDSVWTFAKVMGFLSLVFGGGGALFLWFSSCFLFSKSTWRWAGYELLLATVFQALTFSWFGTEMCHGNDNQNACTLYYGSKADFLTLSCWLVSSAFVFAKYPSPKSGNERNNESPPVPSELEMAETATPADLSMEQQHESSNDALTTAENAPTIPEIS</sequence>
<evidence type="ECO:0000256" key="1">
    <source>
        <dbReference type="SAM" id="MobiDB-lite"/>
    </source>
</evidence>
<keyword evidence="2" id="KW-0812">Transmembrane</keyword>
<evidence type="ECO:0000256" key="2">
    <source>
        <dbReference type="SAM" id="Phobius"/>
    </source>
</evidence>
<dbReference type="EMBL" id="JABMIG020000348">
    <property type="protein sequence ID" value="KAL3780489.1"/>
    <property type="molecule type" value="Genomic_DNA"/>
</dbReference>
<feature type="transmembrane region" description="Helical" evidence="2">
    <location>
        <begin position="170"/>
        <end position="191"/>
    </location>
</feature>
<organism evidence="3 4">
    <name type="scientific">Cyclotella cryptica</name>
    <dbReference type="NCBI Taxonomy" id="29204"/>
    <lineage>
        <taxon>Eukaryota</taxon>
        <taxon>Sar</taxon>
        <taxon>Stramenopiles</taxon>
        <taxon>Ochrophyta</taxon>
        <taxon>Bacillariophyta</taxon>
        <taxon>Coscinodiscophyceae</taxon>
        <taxon>Thalassiosirophycidae</taxon>
        <taxon>Stephanodiscales</taxon>
        <taxon>Stephanodiscaceae</taxon>
        <taxon>Cyclotella</taxon>
    </lineage>
</organism>
<comment type="caution">
    <text evidence="3">The sequence shown here is derived from an EMBL/GenBank/DDBJ whole genome shotgun (WGS) entry which is preliminary data.</text>
</comment>
<dbReference type="Proteomes" id="UP001516023">
    <property type="component" value="Unassembled WGS sequence"/>
</dbReference>
<protein>
    <submittedName>
        <fullName evidence="3">Uncharacterized protein</fullName>
    </submittedName>
</protein>
<keyword evidence="2" id="KW-1133">Transmembrane helix</keyword>
<name>A0ABD3NWW9_9STRA</name>